<evidence type="ECO:0000313" key="3">
    <source>
        <dbReference type="Proteomes" id="UP000440578"/>
    </source>
</evidence>
<proteinExistence type="predicted"/>
<dbReference type="OrthoDB" id="6379360at2759"/>
<feature type="region of interest" description="Disordered" evidence="1">
    <location>
        <begin position="46"/>
        <end position="122"/>
    </location>
</feature>
<accession>A0A6A4VFT1</accession>
<dbReference type="EMBL" id="VIIS01001978">
    <property type="protein sequence ID" value="KAF0290140.1"/>
    <property type="molecule type" value="Genomic_DNA"/>
</dbReference>
<comment type="caution">
    <text evidence="2">The sequence shown here is derived from an EMBL/GenBank/DDBJ whole genome shotgun (WGS) entry which is preliminary data.</text>
</comment>
<reference evidence="2 3" key="1">
    <citation type="submission" date="2019-07" db="EMBL/GenBank/DDBJ databases">
        <title>Draft genome assembly of a fouling barnacle, Amphibalanus amphitrite (Darwin, 1854): The first reference genome for Thecostraca.</title>
        <authorList>
            <person name="Kim W."/>
        </authorList>
    </citation>
    <scope>NUCLEOTIDE SEQUENCE [LARGE SCALE GENOMIC DNA]</scope>
    <source>
        <strain evidence="2">SNU_AA5</strain>
        <tissue evidence="2">Soma without cirri and trophi</tissue>
    </source>
</reference>
<organism evidence="2 3">
    <name type="scientific">Amphibalanus amphitrite</name>
    <name type="common">Striped barnacle</name>
    <name type="synonym">Balanus amphitrite</name>
    <dbReference type="NCBI Taxonomy" id="1232801"/>
    <lineage>
        <taxon>Eukaryota</taxon>
        <taxon>Metazoa</taxon>
        <taxon>Ecdysozoa</taxon>
        <taxon>Arthropoda</taxon>
        <taxon>Crustacea</taxon>
        <taxon>Multicrustacea</taxon>
        <taxon>Cirripedia</taxon>
        <taxon>Thoracica</taxon>
        <taxon>Thoracicalcarea</taxon>
        <taxon>Balanomorpha</taxon>
        <taxon>Balanoidea</taxon>
        <taxon>Balanidae</taxon>
        <taxon>Amphibalaninae</taxon>
        <taxon>Amphibalanus</taxon>
    </lineage>
</organism>
<keyword evidence="3" id="KW-1185">Reference proteome</keyword>
<evidence type="ECO:0000256" key="1">
    <source>
        <dbReference type="SAM" id="MobiDB-lite"/>
    </source>
</evidence>
<dbReference type="AlphaFoldDB" id="A0A6A4VFT1"/>
<sequence>MNPWEWHYTKAHGRTPSLSVLQLTQLQYRSSPAPLLPAPGYKSEVVPGAMPDGRAAAMNPAGGRYPQQPGAPHTMYGRGGPAGQSVRPPSPRRTDEERSKGHGREGSQGHGREGSRDTGSEL</sequence>
<name>A0A6A4VFT1_AMPAM</name>
<protein>
    <submittedName>
        <fullName evidence="2">Uncharacterized protein</fullName>
    </submittedName>
</protein>
<evidence type="ECO:0000313" key="2">
    <source>
        <dbReference type="EMBL" id="KAF0290140.1"/>
    </source>
</evidence>
<dbReference type="Proteomes" id="UP000440578">
    <property type="component" value="Unassembled WGS sequence"/>
</dbReference>
<gene>
    <name evidence="2" type="ORF">FJT64_011636</name>
</gene>
<feature type="compositionally biased region" description="Basic and acidic residues" evidence="1">
    <location>
        <begin position="92"/>
        <end position="122"/>
    </location>
</feature>